<dbReference type="RefSeq" id="WP_344989027.1">
    <property type="nucleotide sequence ID" value="NZ_BAABCD010000007.1"/>
</dbReference>
<dbReference type="Gene3D" id="3.50.50.60">
    <property type="entry name" value="FAD/NAD(P)-binding domain"/>
    <property type="match status" value="1"/>
</dbReference>
<comment type="caution">
    <text evidence="2">The sequence shown here is derived from an EMBL/GenBank/DDBJ whole genome shotgun (WGS) entry which is preliminary data.</text>
</comment>
<dbReference type="PANTHER" id="PTHR42923:SF17">
    <property type="entry name" value="AMINE OXIDASE DOMAIN-CONTAINING PROTEIN"/>
    <property type="match status" value="1"/>
</dbReference>
<reference evidence="3" key="1">
    <citation type="journal article" date="2019" name="Int. J. Syst. Evol. Microbiol.">
        <title>The Global Catalogue of Microorganisms (GCM) 10K type strain sequencing project: providing services to taxonomists for standard genome sequencing and annotation.</title>
        <authorList>
            <consortium name="The Broad Institute Genomics Platform"/>
            <consortium name="The Broad Institute Genome Sequencing Center for Infectious Disease"/>
            <person name="Wu L."/>
            <person name="Ma J."/>
        </authorList>
    </citation>
    <scope>NUCLEOTIDE SEQUENCE [LARGE SCALE GENOMIC DNA]</scope>
    <source>
        <strain evidence="3">JCM 11882</strain>
    </source>
</reference>
<dbReference type="InterPro" id="IPR036188">
    <property type="entry name" value="FAD/NAD-bd_sf"/>
</dbReference>
<evidence type="ECO:0000313" key="2">
    <source>
        <dbReference type="EMBL" id="MFC4753535.1"/>
    </source>
</evidence>
<sequence length="432" mass="46851">MHTVSPLALPANSHVAVVGSGVSGLIAAYVLAREHRVTLLEADDRLGGHAHTHRVTVAGEQLDVDSGFIVFNERTYPTLIRVFDELGVGSVATEMSMSVRDDDLGLEYAGGTGGRGLVPSMRAADPRHLVTLAEVPRFHRAARKLLARSAQSDHDDLTTFGDFLTTHRFGPRFRRTYAIPLVSAVWSTEPGRALDYPALYLLRFLDHHGMLGVLGSPTWRTVAGGSRTYVEAVTSTLHKVRTASTVRDIAEDADGVTLDAGRGPERFDAAVIATHPAEALSALRSPTPAQQEVLAAIAYQPNRMTMHTDPSLMPRAPRARASWNVSAPRRPDEAVTVTYDMTRLQHLPTPGGKRVYVTLGAGDQIDEAAVLARADYAHPLYTPESVAAGARVDEVHTRRIVFAGAYHGWGFHEDGALSGMRAAERLGARWTR</sequence>
<dbReference type="PANTHER" id="PTHR42923">
    <property type="entry name" value="PROTOPORPHYRINOGEN OXIDASE"/>
    <property type="match status" value="1"/>
</dbReference>
<proteinExistence type="predicted"/>
<dbReference type="SUPFAM" id="SSF51905">
    <property type="entry name" value="FAD/NAD(P)-binding domain"/>
    <property type="match status" value="1"/>
</dbReference>
<dbReference type="Pfam" id="PF01593">
    <property type="entry name" value="Amino_oxidase"/>
    <property type="match status" value="1"/>
</dbReference>
<feature type="domain" description="Amine oxidase" evidence="1">
    <location>
        <begin position="22"/>
        <end position="317"/>
    </location>
</feature>
<evidence type="ECO:0000313" key="3">
    <source>
        <dbReference type="Proteomes" id="UP001595836"/>
    </source>
</evidence>
<evidence type="ECO:0000259" key="1">
    <source>
        <dbReference type="Pfam" id="PF01593"/>
    </source>
</evidence>
<name>A0ABV9PME9_9ACTN</name>
<dbReference type="InterPro" id="IPR050464">
    <property type="entry name" value="Zeta_carotene_desat/Oxidored"/>
</dbReference>
<dbReference type="Gene3D" id="3.90.660.20">
    <property type="entry name" value="Protoporphyrinogen oxidase, mitochondrial, domain 2"/>
    <property type="match status" value="1"/>
</dbReference>
<dbReference type="InterPro" id="IPR002937">
    <property type="entry name" value="Amino_oxidase"/>
</dbReference>
<accession>A0ABV9PME9</accession>
<keyword evidence="3" id="KW-1185">Reference proteome</keyword>
<organism evidence="2 3">
    <name type="scientific">Dietzia aurantiaca</name>
    <dbReference type="NCBI Taxonomy" id="983873"/>
    <lineage>
        <taxon>Bacteria</taxon>
        <taxon>Bacillati</taxon>
        <taxon>Actinomycetota</taxon>
        <taxon>Actinomycetes</taxon>
        <taxon>Mycobacteriales</taxon>
        <taxon>Dietziaceae</taxon>
        <taxon>Dietzia</taxon>
    </lineage>
</organism>
<dbReference type="Proteomes" id="UP001595836">
    <property type="component" value="Unassembled WGS sequence"/>
</dbReference>
<dbReference type="Gene3D" id="1.10.3110.10">
    <property type="entry name" value="protoporphyrinogen ix oxidase, domain 3"/>
    <property type="match status" value="1"/>
</dbReference>
<dbReference type="EMBL" id="JBHSHP010000007">
    <property type="protein sequence ID" value="MFC4753535.1"/>
    <property type="molecule type" value="Genomic_DNA"/>
</dbReference>
<gene>
    <name evidence="2" type="ORF">ACFO7U_01915</name>
</gene>
<protein>
    <submittedName>
        <fullName evidence="2">NAD(P)/FAD-dependent oxidoreductase</fullName>
    </submittedName>
</protein>